<protein>
    <submittedName>
        <fullName evidence="2">WD repeat-containing protein</fullName>
    </submittedName>
</protein>
<dbReference type="SUPFAM" id="SSF50494">
    <property type="entry name" value="Trypsin-like serine proteases"/>
    <property type="match status" value="1"/>
</dbReference>
<sequence length="577" mass="65892">MIHVNRSYRPLPRGRWAAENPRLFYVIAGATYVYFPSWSTIQMELVDRTLPHRNFNFSNMHHDIGLFRKGTGTYLRHVHLPLIPHEKCPVEGVHPKLHLCAGVLKGGKDACQGDSGGPLLCKGVQIGIISWGKGCARPNSPGVYCRLDLYLDWINSTIKRNNAFQIASNISCVKIEKEEYLIENIQNLISITDNDEVTSMSWGDDDEREILIGCGVKDIRSVKVYDSGCSTFTCSFFCNIGTGKITGISRYDEAILTAVKSGEVKLWRFKEEDGFIIRAGENLDKMRHSKINKHVIATGGQEHELKLFDIERKTRIFLEKNVAHDWLQLRVPIWISDIDFLPHTEQIVTVGRYGHVRLYDPKVQRRPIINIEMKDEMLTTLSVVPQQKQIIVGTGKGKMNLVDLRKPAKVLNTYKGFVGGVTGIACSTVEPYIISVSLDRYLRIHHINTKQLLKKIYLTSKISCMVLRSDFSFSKNNEINEQSTQKYNKNIENFEVKKQENIQTNLEYSDSEYDMLFEKMQVISNAEDKKLIEKKRKKINKKGLSDNAIISHKSEVKRKGKAEKLSKIKKIKTLKST</sequence>
<dbReference type="InterPro" id="IPR043504">
    <property type="entry name" value="Peptidase_S1_PA_chymotrypsin"/>
</dbReference>
<dbReference type="STRING" id="94128.A0A2A3E9Q5"/>
<dbReference type="SMART" id="SM00320">
    <property type="entry name" value="WD40"/>
    <property type="match status" value="4"/>
</dbReference>
<evidence type="ECO:0000313" key="2">
    <source>
        <dbReference type="EMBL" id="PBC28450.1"/>
    </source>
</evidence>
<dbReference type="PANTHER" id="PTHR16038:SF4">
    <property type="entry name" value="WD REPEAT-CONTAINING PROTEIN 74"/>
    <property type="match status" value="1"/>
</dbReference>
<dbReference type="Gene3D" id="2.130.10.10">
    <property type="entry name" value="YVTN repeat-like/Quinoprotein amine dehydrogenase"/>
    <property type="match status" value="2"/>
</dbReference>
<dbReference type="GO" id="GO:0005730">
    <property type="term" value="C:nucleolus"/>
    <property type="evidence" value="ECO:0007669"/>
    <property type="project" value="InterPro"/>
</dbReference>
<dbReference type="GO" id="GO:0004252">
    <property type="term" value="F:serine-type endopeptidase activity"/>
    <property type="evidence" value="ECO:0007669"/>
    <property type="project" value="InterPro"/>
</dbReference>
<keyword evidence="3" id="KW-1185">Reference proteome</keyword>
<reference evidence="2 3" key="1">
    <citation type="submission" date="2014-07" db="EMBL/GenBank/DDBJ databases">
        <title>Genomic and transcriptomic analysis on Apis cerana provide comprehensive insights into honey bee biology.</title>
        <authorList>
            <person name="Diao Q."/>
            <person name="Sun L."/>
            <person name="Zheng H."/>
            <person name="Zheng H."/>
            <person name="Xu S."/>
            <person name="Wang S."/>
            <person name="Zeng Z."/>
            <person name="Hu F."/>
            <person name="Su S."/>
            <person name="Wu J."/>
        </authorList>
    </citation>
    <scope>NUCLEOTIDE SEQUENCE [LARGE SCALE GENOMIC DNA]</scope>
    <source>
        <tissue evidence="2">Pupae without intestine</tissue>
    </source>
</reference>
<dbReference type="InterPro" id="IPR009003">
    <property type="entry name" value="Peptidase_S1_PA"/>
</dbReference>
<dbReference type="InterPro" id="IPR001254">
    <property type="entry name" value="Trypsin_dom"/>
</dbReference>
<feature type="domain" description="Peptidase S1" evidence="1">
    <location>
        <begin position="1"/>
        <end position="159"/>
    </location>
</feature>
<dbReference type="Pfam" id="PF00089">
    <property type="entry name" value="Trypsin"/>
    <property type="match status" value="1"/>
</dbReference>
<dbReference type="AlphaFoldDB" id="A0A2A3E9Q5"/>
<dbReference type="EMBL" id="KZ288311">
    <property type="protein sequence ID" value="PBC28450.1"/>
    <property type="molecule type" value="Genomic_DNA"/>
</dbReference>
<dbReference type="SUPFAM" id="SSF50978">
    <property type="entry name" value="WD40 repeat-like"/>
    <property type="match status" value="1"/>
</dbReference>
<dbReference type="InterPro" id="IPR001680">
    <property type="entry name" value="WD40_rpt"/>
</dbReference>
<dbReference type="Proteomes" id="UP000242457">
    <property type="component" value="Unassembled WGS sequence"/>
</dbReference>
<dbReference type="GO" id="GO:0030687">
    <property type="term" value="C:preribosome, large subunit precursor"/>
    <property type="evidence" value="ECO:0007669"/>
    <property type="project" value="TreeGrafter"/>
</dbReference>
<name>A0A2A3E9Q5_APICC</name>
<dbReference type="OrthoDB" id="18388at2759"/>
<dbReference type="InterPro" id="IPR036322">
    <property type="entry name" value="WD40_repeat_dom_sf"/>
</dbReference>
<dbReference type="GO" id="GO:0006508">
    <property type="term" value="P:proteolysis"/>
    <property type="evidence" value="ECO:0007669"/>
    <property type="project" value="InterPro"/>
</dbReference>
<accession>A0A2A3E9Q5</accession>
<dbReference type="InterPro" id="IPR037379">
    <property type="entry name" value="WDR74/Nsa1"/>
</dbReference>
<dbReference type="Gene3D" id="2.40.10.10">
    <property type="entry name" value="Trypsin-like serine proteases"/>
    <property type="match status" value="1"/>
</dbReference>
<gene>
    <name evidence="2" type="ORF">APICC_03672</name>
</gene>
<dbReference type="InterPro" id="IPR015943">
    <property type="entry name" value="WD40/YVTN_repeat-like_dom_sf"/>
</dbReference>
<organism evidence="2 3">
    <name type="scientific">Apis cerana cerana</name>
    <name type="common">Oriental honeybee</name>
    <dbReference type="NCBI Taxonomy" id="94128"/>
    <lineage>
        <taxon>Eukaryota</taxon>
        <taxon>Metazoa</taxon>
        <taxon>Ecdysozoa</taxon>
        <taxon>Arthropoda</taxon>
        <taxon>Hexapoda</taxon>
        <taxon>Insecta</taxon>
        <taxon>Pterygota</taxon>
        <taxon>Neoptera</taxon>
        <taxon>Endopterygota</taxon>
        <taxon>Hymenoptera</taxon>
        <taxon>Apocrita</taxon>
        <taxon>Aculeata</taxon>
        <taxon>Apoidea</taxon>
        <taxon>Anthophila</taxon>
        <taxon>Apidae</taxon>
        <taxon>Apis</taxon>
    </lineage>
</organism>
<dbReference type="PANTHER" id="PTHR16038">
    <property type="entry name" value="NOP SEVEN ASSOCIATED PROTEIN 1"/>
    <property type="match status" value="1"/>
</dbReference>
<dbReference type="PROSITE" id="PS00135">
    <property type="entry name" value="TRYPSIN_SER"/>
    <property type="match status" value="1"/>
</dbReference>
<dbReference type="CDD" id="cd00190">
    <property type="entry name" value="Tryp_SPc"/>
    <property type="match status" value="1"/>
</dbReference>
<evidence type="ECO:0000259" key="1">
    <source>
        <dbReference type="PROSITE" id="PS50240"/>
    </source>
</evidence>
<dbReference type="SMART" id="SM00020">
    <property type="entry name" value="Tryp_SPc"/>
    <property type="match status" value="1"/>
</dbReference>
<proteinExistence type="predicted"/>
<evidence type="ECO:0000313" key="3">
    <source>
        <dbReference type="Proteomes" id="UP000242457"/>
    </source>
</evidence>
<dbReference type="GO" id="GO:0042273">
    <property type="term" value="P:ribosomal large subunit biogenesis"/>
    <property type="evidence" value="ECO:0007669"/>
    <property type="project" value="InterPro"/>
</dbReference>
<dbReference type="InterPro" id="IPR033116">
    <property type="entry name" value="TRYPSIN_SER"/>
</dbReference>
<dbReference type="PROSITE" id="PS50240">
    <property type="entry name" value="TRYPSIN_DOM"/>
    <property type="match status" value="1"/>
</dbReference>